<name>A0ABM7GLP8_9GAMM</name>
<keyword evidence="3" id="KW-1185">Reference proteome</keyword>
<keyword evidence="1" id="KW-1133">Transmembrane helix</keyword>
<keyword evidence="1" id="KW-0472">Membrane</keyword>
<dbReference type="EMBL" id="AP019416">
    <property type="protein sequence ID" value="BBI52728.1"/>
    <property type="molecule type" value="Genomic_DNA"/>
</dbReference>
<protein>
    <submittedName>
        <fullName evidence="2">Uncharacterized protein</fullName>
    </submittedName>
</protein>
<evidence type="ECO:0000256" key="1">
    <source>
        <dbReference type="SAM" id="Phobius"/>
    </source>
</evidence>
<reference evidence="3" key="1">
    <citation type="journal article" date="2019" name="Microbiol. Resour. Announc.">
        <title>Complete Genome Sequence of Halomonas olivaria, a Moderately Halophilic Bacterium Isolated from Olive Processing Effluents, Obtained by Nanopore Sequencing.</title>
        <authorList>
            <person name="Nagata S."/>
            <person name="Ii K.M."/>
            <person name="Tsukimi T."/>
            <person name="Miura M.C."/>
            <person name="Galipon J."/>
            <person name="Arakawa K."/>
        </authorList>
    </citation>
    <scope>NUCLEOTIDE SEQUENCE [LARGE SCALE GENOMIC DNA]</scope>
    <source>
        <strain evidence="3">TYRC17</strain>
    </source>
</reference>
<proteinExistence type="predicted"/>
<gene>
    <name evidence="2" type="ORF">HORIV_51490</name>
</gene>
<evidence type="ECO:0000313" key="2">
    <source>
        <dbReference type="EMBL" id="BBI52728.1"/>
    </source>
</evidence>
<dbReference type="Proteomes" id="UP000289555">
    <property type="component" value="Chromosome"/>
</dbReference>
<keyword evidence="1" id="KW-0812">Transmembrane</keyword>
<sequence>MGAAGVATKNRGAGLAGERTRGAAGLWLAGAGICDGGGGFSLLVLARHGLNIRRLRRGEEPPFRGS</sequence>
<feature type="transmembrane region" description="Helical" evidence="1">
    <location>
        <begin position="24"/>
        <end position="46"/>
    </location>
</feature>
<evidence type="ECO:0000313" key="3">
    <source>
        <dbReference type="Proteomes" id="UP000289555"/>
    </source>
</evidence>
<organism evidence="2 3">
    <name type="scientific">Vreelandella olivaria</name>
    <dbReference type="NCBI Taxonomy" id="390919"/>
    <lineage>
        <taxon>Bacteria</taxon>
        <taxon>Pseudomonadati</taxon>
        <taxon>Pseudomonadota</taxon>
        <taxon>Gammaproteobacteria</taxon>
        <taxon>Oceanospirillales</taxon>
        <taxon>Halomonadaceae</taxon>
        <taxon>Vreelandella</taxon>
    </lineage>
</organism>
<accession>A0ABM7GLP8</accession>